<reference evidence="3 4" key="1">
    <citation type="journal article" date="2015" name="Sci. Rep.">
        <title>Genome of the facultative scuticociliatosis pathogen Pseudocohnilembus persalinus provides insight into its virulence through horizontal gene transfer.</title>
        <authorList>
            <person name="Xiong J."/>
            <person name="Wang G."/>
            <person name="Cheng J."/>
            <person name="Tian M."/>
            <person name="Pan X."/>
            <person name="Warren A."/>
            <person name="Jiang C."/>
            <person name="Yuan D."/>
            <person name="Miao W."/>
        </authorList>
    </citation>
    <scope>NUCLEOTIDE SEQUENCE [LARGE SCALE GENOMIC DNA]</scope>
    <source>
        <strain evidence="3">36N120E</strain>
    </source>
</reference>
<proteinExistence type="predicted"/>
<gene>
    <name evidence="3" type="ORF">PPERSA_07019</name>
</gene>
<dbReference type="Proteomes" id="UP000054937">
    <property type="component" value="Unassembled WGS sequence"/>
</dbReference>
<dbReference type="AlphaFoldDB" id="A0A0V0QM20"/>
<keyword evidence="2" id="KW-0472">Membrane</keyword>
<feature type="coiled-coil region" evidence="1">
    <location>
        <begin position="135"/>
        <end position="166"/>
    </location>
</feature>
<feature type="transmembrane region" description="Helical" evidence="2">
    <location>
        <begin position="78"/>
        <end position="95"/>
    </location>
</feature>
<keyword evidence="2" id="KW-1133">Transmembrane helix</keyword>
<organism evidence="3 4">
    <name type="scientific">Pseudocohnilembus persalinus</name>
    <name type="common">Ciliate</name>
    <dbReference type="NCBI Taxonomy" id="266149"/>
    <lineage>
        <taxon>Eukaryota</taxon>
        <taxon>Sar</taxon>
        <taxon>Alveolata</taxon>
        <taxon>Ciliophora</taxon>
        <taxon>Intramacronucleata</taxon>
        <taxon>Oligohymenophorea</taxon>
        <taxon>Scuticociliatia</taxon>
        <taxon>Philasterida</taxon>
        <taxon>Pseudocohnilembidae</taxon>
        <taxon>Pseudocohnilembus</taxon>
    </lineage>
</organism>
<comment type="caution">
    <text evidence="3">The sequence shown here is derived from an EMBL/GenBank/DDBJ whole genome shotgun (WGS) entry which is preliminary data.</text>
</comment>
<evidence type="ECO:0000256" key="2">
    <source>
        <dbReference type="SAM" id="Phobius"/>
    </source>
</evidence>
<protein>
    <submittedName>
        <fullName evidence="3">Uncharacterized protein</fullName>
    </submittedName>
</protein>
<name>A0A0V0QM20_PSEPJ</name>
<dbReference type="EMBL" id="LDAU01000142">
    <property type="protein sequence ID" value="KRX03191.1"/>
    <property type="molecule type" value="Genomic_DNA"/>
</dbReference>
<keyword evidence="4" id="KW-1185">Reference proteome</keyword>
<evidence type="ECO:0000256" key="1">
    <source>
        <dbReference type="SAM" id="Coils"/>
    </source>
</evidence>
<accession>A0A0V0QM20</accession>
<sequence length="175" mass="20733">MSIINKKVIIALGRLMAKPFAQQIEKLGKNSEGIIGKSMIKGGHKIYYYYNILYRKTQGKETKGYKPQKIPDHRAKSFFNYFLLEVLFAYIYIGGRTAQGAIDFYWERKHDLQKREQVEGDLKTNTQNLEKIYEYLDKQEKAADLQGQIEDELQKCQRNYERLKQIYESQQQFNL</sequence>
<keyword evidence="1" id="KW-0175">Coiled coil</keyword>
<evidence type="ECO:0000313" key="4">
    <source>
        <dbReference type="Proteomes" id="UP000054937"/>
    </source>
</evidence>
<keyword evidence="2" id="KW-0812">Transmembrane</keyword>
<evidence type="ECO:0000313" key="3">
    <source>
        <dbReference type="EMBL" id="KRX03191.1"/>
    </source>
</evidence>
<dbReference type="InParanoid" id="A0A0V0QM20"/>